<proteinExistence type="predicted"/>
<keyword evidence="1" id="KW-0175">Coiled coil</keyword>
<name>A0A9W7AML3_9STRA</name>
<protein>
    <submittedName>
        <fullName evidence="2">Uncharacterized protein</fullName>
    </submittedName>
</protein>
<evidence type="ECO:0000256" key="1">
    <source>
        <dbReference type="SAM" id="Coils"/>
    </source>
</evidence>
<feature type="coiled-coil region" evidence="1">
    <location>
        <begin position="67"/>
        <end position="101"/>
    </location>
</feature>
<dbReference type="Proteomes" id="UP001165082">
    <property type="component" value="Unassembled WGS sequence"/>
</dbReference>
<dbReference type="EMBL" id="BRXZ01001477">
    <property type="protein sequence ID" value="GMH72112.1"/>
    <property type="molecule type" value="Genomic_DNA"/>
</dbReference>
<dbReference type="AlphaFoldDB" id="A0A9W7AML3"/>
<organism evidence="2 3">
    <name type="scientific">Triparma retinervis</name>
    <dbReference type="NCBI Taxonomy" id="2557542"/>
    <lineage>
        <taxon>Eukaryota</taxon>
        <taxon>Sar</taxon>
        <taxon>Stramenopiles</taxon>
        <taxon>Ochrophyta</taxon>
        <taxon>Bolidophyceae</taxon>
        <taxon>Parmales</taxon>
        <taxon>Triparmaceae</taxon>
        <taxon>Triparma</taxon>
    </lineage>
</organism>
<keyword evidence="3" id="KW-1185">Reference proteome</keyword>
<evidence type="ECO:0000313" key="3">
    <source>
        <dbReference type="Proteomes" id="UP001165082"/>
    </source>
</evidence>
<reference evidence="2" key="1">
    <citation type="submission" date="2022-07" db="EMBL/GenBank/DDBJ databases">
        <title>Genome analysis of Parmales, a sister group of diatoms, reveals the evolutionary specialization of diatoms from phago-mixotrophs to photoautotrophs.</title>
        <authorList>
            <person name="Ban H."/>
            <person name="Sato S."/>
            <person name="Yoshikawa S."/>
            <person name="Kazumasa Y."/>
            <person name="Nakamura Y."/>
            <person name="Ichinomiya M."/>
            <person name="Saitoh K."/>
            <person name="Sato N."/>
            <person name="Blanc-Mathieu R."/>
            <person name="Endo H."/>
            <person name="Kuwata A."/>
            <person name="Ogata H."/>
        </authorList>
    </citation>
    <scope>NUCLEOTIDE SEQUENCE</scope>
</reference>
<comment type="caution">
    <text evidence="2">The sequence shown here is derived from an EMBL/GenBank/DDBJ whole genome shotgun (WGS) entry which is preliminary data.</text>
</comment>
<sequence>MLKLCSKKLTRSGRRMRATPDKNDAFAVFFHNDSDVAKHLLSFLDTNSDGLVRRVSEAVKMRSLQQRLILEQQLAVVQQQLAAAQQQLHVMQQQLQQLQQLSQLS</sequence>
<gene>
    <name evidence="2" type="ORF">TrRE_jg12780</name>
</gene>
<accession>A0A9W7AML3</accession>
<evidence type="ECO:0000313" key="2">
    <source>
        <dbReference type="EMBL" id="GMH72112.1"/>
    </source>
</evidence>